<dbReference type="PANTHER" id="PTHR12081">
    <property type="entry name" value="TRANSCRIPTION FACTOR E2F"/>
    <property type="match status" value="1"/>
</dbReference>
<dbReference type="GO" id="GO:0000981">
    <property type="term" value="F:DNA-binding transcription factor activity, RNA polymerase II-specific"/>
    <property type="evidence" value="ECO:0007669"/>
    <property type="project" value="TreeGrafter"/>
</dbReference>
<evidence type="ECO:0000256" key="5">
    <source>
        <dbReference type="ARBA" id="ARBA00023125"/>
    </source>
</evidence>
<dbReference type="InterPro" id="IPR036388">
    <property type="entry name" value="WH-like_DNA-bd_sf"/>
</dbReference>
<dbReference type="EMBL" id="CAJNOK010001722">
    <property type="protein sequence ID" value="CAF0826891.1"/>
    <property type="molecule type" value="Genomic_DNA"/>
</dbReference>
<evidence type="ECO:0000256" key="3">
    <source>
        <dbReference type="ARBA" id="ARBA00022491"/>
    </source>
</evidence>
<evidence type="ECO:0000256" key="9">
    <source>
        <dbReference type="RuleBase" id="RU003796"/>
    </source>
</evidence>
<keyword evidence="4 9" id="KW-0805">Transcription regulation</keyword>
<dbReference type="Proteomes" id="UP000682733">
    <property type="component" value="Unassembled WGS sequence"/>
</dbReference>
<evidence type="ECO:0000256" key="8">
    <source>
        <dbReference type="ARBA" id="ARBA00023306"/>
    </source>
</evidence>
<dbReference type="Proteomes" id="UP000677228">
    <property type="component" value="Unassembled WGS sequence"/>
</dbReference>
<evidence type="ECO:0000256" key="2">
    <source>
        <dbReference type="ARBA" id="ARBA00010940"/>
    </source>
</evidence>
<evidence type="ECO:0000256" key="10">
    <source>
        <dbReference type="SAM" id="MobiDB-lite"/>
    </source>
</evidence>
<dbReference type="Pfam" id="PF02319">
    <property type="entry name" value="WHD_E2F_TDP"/>
    <property type="match status" value="1"/>
</dbReference>
<dbReference type="SMART" id="SM01372">
    <property type="entry name" value="E2F_TDP"/>
    <property type="match status" value="2"/>
</dbReference>
<comment type="subcellular location">
    <subcellularLocation>
        <location evidence="1 9">Nucleus</location>
    </subcellularLocation>
</comment>
<keyword evidence="7 9" id="KW-0539">Nucleus</keyword>
<proteinExistence type="inferred from homology"/>
<evidence type="ECO:0000256" key="7">
    <source>
        <dbReference type="ARBA" id="ARBA00023242"/>
    </source>
</evidence>
<dbReference type="GO" id="GO:0090575">
    <property type="term" value="C:RNA polymerase II transcription regulator complex"/>
    <property type="evidence" value="ECO:0007669"/>
    <property type="project" value="TreeGrafter"/>
</dbReference>
<protein>
    <recommendedName>
        <fullName evidence="11">E2F/DP family winged-helix DNA-binding domain-containing protein</fullName>
    </recommendedName>
</protein>
<keyword evidence="5 9" id="KW-0238">DNA-binding</keyword>
<feature type="region of interest" description="Disordered" evidence="10">
    <location>
        <begin position="1"/>
        <end position="45"/>
    </location>
</feature>
<feature type="domain" description="E2F/DP family winged-helix DNA-binding" evidence="11">
    <location>
        <begin position="48"/>
        <end position="117"/>
    </location>
</feature>
<gene>
    <name evidence="12" type="ORF">OVA965_LOCUS5944</name>
    <name evidence="13" type="ORF">TMI583_LOCUS5940</name>
</gene>
<evidence type="ECO:0000256" key="1">
    <source>
        <dbReference type="ARBA" id="ARBA00004123"/>
    </source>
</evidence>
<reference evidence="12" key="1">
    <citation type="submission" date="2021-02" db="EMBL/GenBank/DDBJ databases">
        <authorList>
            <person name="Nowell W R."/>
        </authorList>
    </citation>
    <scope>NUCLEOTIDE SEQUENCE</scope>
</reference>
<dbReference type="FunFam" id="1.10.10.10:FF:000073">
    <property type="entry name" value="E2F transcription factor 8"/>
    <property type="match status" value="1"/>
</dbReference>
<dbReference type="PANTHER" id="PTHR12081:SF7">
    <property type="entry name" value="TRANSCRIPTION FACTOR EFL-3"/>
    <property type="match status" value="1"/>
</dbReference>
<feature type="domain" description="E2F/DP family winged-helix DNA-binding" evidence="11">
    <location>
        <begin position="190"/>
        <end position="235"/>
    </location>
</feature>
<dbReference type="EMBL" id="CAJOBA010001722">
    <property type="protein sequence ID" value="CAF3611381.1"/>
    <property type="molecule type" value="Genomic_DNA"/>
</dbReference>
<dbReference type="InterPro" id="IPR003316">
    <property type="entry name" value="E2F_WHTH_DNA-bd_dom"/>
</dbReference>
<sequence>MVDGYHPLQSSMSNTNNQMSLGGIGDDDGHSPQSQTSLQHLSSKAQSRKDKSLGLLCQRFISMYPSTVHPGEIIVICLDKMARVLETKRRRIYDIVNVLESVETMSRIAKNQYQWHGLGNLQHTLSKLKTLAYKSGFVEFARSIREQIDQMVLSGELNTGQGTQNDALKCIQIVSTGKNMTSIESDEVAREEKALGIMAQKFLMLFLTSDDKIVNIIFAAKVLLGDSKNEITEFGRYKSKIIGD</sequence>
<comment type="caution">
    <text evidence="12">The sequence shown here is derived from an EMBL/GenBank/DDBJ whole genome shotgun (WGS) entry which is preliminary data.</text>
</comment>
<dbReference type="SUPFAM" id="SSF46785">
    <property type="entry name" value="Winged helix' DNA-binding domain"/>
    <property type="match status" value="1"/>
</dbReference>
<dbReference type="InterPro" id="IPR036390">
    <property type="entry name" value="WH_DNA-bd_sf"/>
</dbReference>
<evidence type="ECO:0000259" key="11">
    <source>
        <dbReference type="SMART" id="SM01372"/>
    </source>
</evidence>
<keyword evidence="3" id="KW-0678">Repressor</keyword>
<comment type="similarity">
    <text evidence="2 9">Belongs to the E2F/DP family.</text>
</comment>
<feature type="non-terminal residue" evidence="12">
    <location>
        <position position="244"/>
    </location>
</feature>
<dbReference type="GO" id="GO:0000978">
    <property type="term" value="F:RNA polymerase II cis-regulatory region sequence-specific DNA binding"/>
    <property type="evidence" value="ECO:0007669"/>
    <property type="project" value="InterPro"/>
</dbReference>
<accession>A0A8S2D759</accession>
<keyword evidence="8" id="KW-0131">Cell cycle</keyword>
<evidence type="ECO:0000313" key="12">
    <source>
        <dbReference type="EMBL" id="CAF0826891.1"/>
    </source>
</evidence>
<dbReference type="Gene3D" id="1.10.10.10">
    <property type="entry name" value="Winged helix-like DNA-binding domain superfamily/Winged helix DNA-binding domain"/>
    <property type="match status" value="1"/>
</dbReference>
<feature type="compositionally biased region" description="Low complexity" evidence="10">
    <location>
        <begin position="9"/>
        <end position="20"/>
    </location>
</feature>
<name>A0A8S2D759_9BILA</name>
<organism evidence="12 14">
    <name type="scientific">Didymodactylos carnosus</name>
    <dbReference type="NCBI Taxonomy" id="1234261"/>
    <lineage>
        <taxon>Eukaryota</taxon>
        <taxon>Metazoa</taxon>
        <taxon>Spiralia</taxon>
        <taxon>Gnathifera</taxon>
        <taxon>Rotifera</taxon>
        <taxon>Eurotatoria</taxon>
        <taxon>Bdelloidea</taxon>
        <taxon>Philodinida</taxon>
        <taxon>Philodinidae</taxon>
        <taxon>Didymodactylos</taxon>
    </lineage>
</organism>
<feature type="compositionally biased region" description="Polar residues" evidence="10">
    <location>
        <begin position="31"/>
        <end position="45"/>
    </location>
</feature>
<dbReference type="InterPro" id="IPR015633">
    <property type="entry name" value="E2F"/>
</dbReference>
<evidence type="ECO:0000256" key="6">
    <source>
        <dbReference type="ARBA" id="ARBA00023163"/>
    </source>
</evidence>
<keyword evidence="6 9" id="KW-0804">Transcription</keyword>
<evidence type="ECO:0000313" key="14">
    <source>
        <dbReference type="Proteomes" id="UP000677228"/>
    </source>
</evidence>
<evidence type="ECO:0000313" key="13">
    <source>
        <dbReference type="EMBL" id="CAF3611381.1"/>
    </source>
</evidence>
<dbReference type="AlphaFoldDB" id="A0A8S2D759"/>
<evidence type="ECO:0000256" key="4">
    <source>
        <dbReference type="ARBA" id="ARBA00023015"/>
    </source>
</evidence>